<protein>
    <submittedName>
        <fullName evidence="2">Family 2B encapsulin nanocompartment shell protein</fullName>
    </submittedName>
</protein>
<dbReference type="GO" id="GO:0005829">
    <property type="term" value="C:cytosol"/>
    <property type="evidence" value="ECO:0007669"/>
    <property type="project" value="TreeGrafter"/>
</dbReference>
<dbReference type="Pfam" id="PF19307">
    <property type="entry name" value="SrpI-like"/>
    <property type="match status" value="1"/>
</dbReference>
<dbReference type="Gene3D" id="2.60.120.10">
    <property type="entry name" value="Jelly Rolls"/>
    <property type="match status" value="1"/>
</dbReference>
<organism evidence="2">
    <name type="scientific">Streptomyces sp. NBC_00049</name>
    <dbReference type="NCBI Taxonomy" id="2903617"/>
    <lineage>
        <taxon>Bacteria</taxon>
        <taxon>Bacillati</taxon>
        <taxon>Actinomycetota</taxon>
        <taxon>Actinomycetes</taxon>
        <taxon>Kitasatosporales</taxon>
        <taxon>Streptomycetaceae</taxon>
        <taxon>Streptomyces</taxon>
    </lineage>
</organism>
<name>A0AAU2JWN2_9ACTN</name>
<dbReference type="AlphaFoldDB" id="A0AAU2JWN2"/>
<dbReference type="NCBIfam" id="NF041163">
    <property type="entry name" value="encap_f2b"/>
    <property type="match status" value="1"/>
</dbReference>
<gene>
    <name evidence="2" type="ORF">OG327_29835</name>
</gene>
<dbReference type="InterPro" id="IPR014710">
    <property type="entry name" value="RmlC-like_jellyroll"/>
</dbReference>
<dbReference type="SUPFAM" id="SSF51206">
    <property type="entry name" value="cAMP-binding domain-like"/>
    <property type="match status" value="1"/>
</dbReference>
<sequence>MPVDPTTEESAAEQLSATARQSLSTEAARNLATTTKSAPQMQGISSRWLLRILPWVQTGGGTYRVNRTVSYTLGDGRITFVKTGTELRVIPAMLRELGMLRTFPDDQVVTSIADRFVKEEFRKGDVIVRRDDPVDKIYLVAHGRIERLGASAYGDEASLGVLSDGDHFGHHPLPDARWEFTARALTDVVTMTFNRGDWDAALSRSPALRRHAEAYLEAERVGRKGSDAVDLSAGHTGEVLLPGTYVDYDLSPREYELSVAQTVLRVHSRVADLYNQPMNQAEQQLRLTVEALKERQESELINNPEFGLLHNADYEQRMYARTGPPTPDDMDELLSRRRGSQFFLAHPRTIAAFGRECSRRGLYPENVDFQGHRLPSWRGVPLLPCNKIPVTKERTSSILVLRTGEDNEGVIGLHQVGLPDEYQPGLSVRFMHINEQAIISYLVTAYYSAAILVPDAVGVLENVEISRFDE</sequence>
<dbReference type="InterPro" id="IPR049817">
    <property type="entry name" value="Encap_f2b"/>
</dbReference>
<dbReference type="InterPro" id="IPR050397">
    <property type="entry name" value="Env_Response_Regulators"/>
</dbReference>
<dbReference type="GO" id="GO:0003700">
    <property type="term" value="F:DNA-binding transcription factor activity"/>
    <property type="evidence" value="ECO:0007669"/>
    <property type="project" value="TreeGrafter"/>
</dbReference>
<evidence type="ECO:0000313" key="2">
    <source>
        <dbReference type="EMBL" id="WTU77200.1"/>
    </source>
</evidence>
<evidence type="ECO:0000259" key="1">
    <source>
        <dbReference type="PROSITE" id="PS50042"/>
    </source>
</evidence>
<proteinExistence type="predicted"/>
<dbReference type="SMART" id="SM00100">
    <property type="entry name" value="cNMP"/>
    <property type="match status" value="1"/>
</dbReference>
<dbReference type="InterPro" id="IPR045641">
    <property type="entry name" value="SrpI-like"/>
</dbReference>
<dbReference type="InterPro" id="IPR000595">
    <property type="entry name" value="cNMP-bd_dom"/>
</dbReference>
<dbReference type="CDD" id="cd00038">
    <property type="entry name" value="CAP_ED"/>
    <property type="match status" value="1"/>
</dbReference>
<accession>A0AAU2JWN2</accession>
<dbReference type="EMBL" id="CP108264">
    <property type="protein sequence ID" value="WTU77200.1"/>
    <property type="molecule type" value="Genomic_DNA"/>
</dbReference>
<reference evidence="2" key="1">
    <citation type="submission" date="2022-10" db="EMBL/GenBank/DDBJ databases">
        <title>The complete genomes of actinobacterial strains from the NBC collection.</title>
        <authorList>
            <person name="Joergensen T.S."/>
            <person name="Alvarez Arevalo M."/>
            <person name="Sterndorff E.B."/>
            <person name="Faurdal D."/>
            <person name="Vuksanovic O."/>
            <person name="Mourched A.-S."/>
            <person name="Charusanti P."/>
            <person name="Shaw S."/>
            <person name="Blin K."/>
            <person name="Weber T."/>
        </authorList>
    </citation>
    <scope>NUCLEOTIDE SEQUENCE</scope>
    <source>
        <strain evidence="2">NBC_00049</strain>
    </source>
</reference>
<dbReference type="InterPro" id="IPR018490">
    <property type="entry name" value="cNMP-bd_dom_sf"/>
</dbReference>
<dbReference type="PANTHER" id="PTHR24567">
    <property type="entry name" value="CRP FAMILY TRANSCRIPTIONAL REGULATORY PROTEIN"/>
    <property type="match status" value="1"/>
</dbReference>
<dbReference type="PROSITE" id="PS50042">
    <property type="entry name" value="CNMP_BINDING_3"/>
    <property type="match status" value="1"/>
</dbReference>
<dbReference type="PANTHER" id="PTHR24567:SF74">
    <property type="entry name" value="HTH-TYPE TRANSCRIPTIONAL REGULATOR ARCR"/>
    <property type="match status" value="1"/>
</dbReference>
<dbReference type="Pfam" id="PF00027">
    <property type="entry name" value="cNMP_binding"/>
    <property type="match status" value="1"/>
</dbReference>
<feature type="domain" description="Cyclic nucleotide-binding" evidence="1">
    <location>
        <begin position="100"/>
        <end position="186"/>
    </location>
</feature>